<gene>
    <name evidence="4" type="ORF">PBR_2656</name>
</gene>
<dbReference type="OrthoDB" id="9806835at2"/>
<dbReference type="InterPro" id="IPR011010">
    <property type="entry name" value="DNA_brk_join_enz"/>
</dbReference>
<dbReference type="PANTHER" id="PTHR30349">
    <property type="entry name" value="PHAGE INTEGRASE-RELATED"/>
    <property type="match status" value="1"/>
</dbReference>
<dbReference type="InterPro" id="IPR002104">
    <property type="entry name" value="Integrase_catalytic"/>
</dbReference>
<keyword evidence="3" id="KW-0233">DNA recombination</keyword>
<evidence type="ECO:0000313" key="4">
    <source>
        <dbReference type="EMBL" id="EFI71953.1"/>
    </source>
</evidence>
<accession>D8DX33</accession>
<dbReference type="EMBL" id="ADWO01000058">
    <property type="protein sequence ID" value="EFI71953.1"/>
    <property type="molecule type" value="Genomic_DNA"/>
</dbReference>
<proteinExistence type="inferred from homology"/>
<evidence type="ECO:0000256" key="3">
    <source>
        <dbReference type="ARBA" id="ARBA00023172"/>
    </source>
</evidence>
<keyword evidence="2" id="KW-0238">DNA-binding</keyword>
<dbReference type="InterPro" id="IPR013762">
    <property type="entry name" value="Integrase-like_cat_sf"/>
</dbReference>
<sequence>MSRVILKYRNISQGKMKSIYLEFNPAIHDIKGNSIRYECLNLEIYTNPENSHQFKHNRSVEEIAETIRCERYLQLVRHDYSFLAKARLDEDFLEYFRLNGDCHGAKYQSSRLHFERFCKGQCKFRDINASLCERFRLYLLRAKGLQHTKKKLSKNSASAYFNAFLSIVHFAYRDNILSEDYTTCIEKIKWNHDIPKEYLSSAEIKQLASTPYDDNPDVYRAGMFSIYTGLRRSDILALRWENIHHDRGRKAYIRFRIKKTRTLIQLPLSLPAIRVLGDPKSEGKIFPMITESILTIHIPRWVSKARIRKHITFHCFRHTFAMQLLDKGVDIYTIAALLGHKQVSSTQNYAKMSSKKMIEAIVKME</sequence>
<dbReference type="InterPro" id="IPR010998">
    <property type="entry name" value="Integrase_recombinase_N"/>
</dbReference>
<comment type="caution">
    <text evidence="4">The sequence shown here is derived from an EMBL/GenBank/DDBJ whole genome shotgun (WGS) entry which is preliminary data.</text>
</comment>
<comment type="similarity">
    <text evidence="1">Belongs to the 'phage' integrase family.</text>
</comment>
<dbReference type="Gene3D" id="1.10.150.130">
    <property type="match status" value="1"/>
</dbReference>
<dbReference type="GO" id="GO:0006310">
    <property type="term" value="P:DNA recombination"/>
    <property type="evidence" value="ECO:0007669"/>
    <property type="project" value="UniProtKB-KW"/>
</dbReference>
<dbReference type="PANTHER" id="PTHR30349:SF64">
    <property type="entry name" value="PROPHAGE INTEGRASE INTD-RELATED"/>
    <property type="match status" value="1"/>
</dbReference>
<evidence type="ECO:0000256" key="2">
    <source>
        <dbReference type="ARBA" id="ARBA00023125"/>
    </source>
</evidence>
<keyword evidence="5" id="KW-1185">Reference proteome</keyword>
<protein>
    <submittedName>
        <fullName evidence="4">Mobilizable transposon, int protein</fullName>
    </submittedName>
</protein>
<dbReference type="InterPro" id="IPR025269">
    <property type="entry name" value="SAM-like_dom"/>
</dbReference>
<dbReference type="GO" id="GO:0003677">
    <property type="term" value="F:DNA binding"/>
    <property type="evidence" value="ECO:0007669"/>
    <property type="project" value="UniProtKB-KW"/>
</dbReference>
<reference evidence="4 5" key="1">
    <citation type="journal article" date="2010" name="Microb. Ecol.">
        <title>Comparative genome analysis of Prevotella ruminicola and Prevotella bryantii: insights into their environmental niche.</title>
        <authorList>
            <consortium name="North American Consortium for Rumen Bacteria"/>
            <person name="Purushe J."/>
            <person name="Fouts D.E."/>
            <person name="Morrison M."/>
            <person name="White B.A."/>
            <person name="Mackie R.I."/>
            <person name="Coutinho P.M."/>
            <person name="Henrissat B."/>
            <person name="Nelson K.E."/>
        </authorList>
    </citation>
    <scope>NUCLEOTIDE SEQUENCE [LARGE SCALE GENOMIC DNA]</scope>
    <source>
        <strain evidence="4 5">B14</strain>
    </source>
</reference>
<dbReference type="SUPFAM" id="SSF56349">
    <property type="entry name" value="DNA breaking-rejoining enzymes"/>
    <property type="match status" value="1"/>
</dbReference>
<dbReference type="Pfam" id="PF13102">
    <property type="entry name" value="Phage_int_SAM_5"/>
    <property type="match status" value="1"/>
</dbReference>
<evidence type="ECO:0000313" key="5">
    <source>
        <dbReference type="Proteomes" id="UP000004524"/>
    </source>
</evidence>
<dbReference type="Proteomes" id="UP000004524">
    <property type="component" value="Unassembled WGS sequence"/>
</dbReference>
<organism evidence="4 5">
    <name type="scientific">Segatella baroniae B14</name>
    <dbReference type="NCBI Taxonomy" id="752555"/>
    <lineage>
        <taxon>Bacteria</taxon>
        <taxon>Pseudomonadati</taxon>
        <taxon>Bacteroidota</taxon>
        <taxon>Bacteroidia</taxon>
        <taxon>Bacteroidales</taxon>
        <taxon>Prevotellaceae</taxon>
        <taxon>Segatella</taxon>
    </lineage>
</organism>
<dbReference type="CDD" id="cd01185">
    <property type="entry name" value="INTN1_C_like"/>
    <property type="match status" value="1"/>
</dbReference>
<dbReference type="GO" id="GO:0015074">
    <property type="term" value="P:DNA integration"/>
    <property type="evidence" value="ECO:0007669"/>
    <property type="project" value="InterPro"/>
</dbReference>
<dbReference type="PROSITE" id="PS51898">
    <property type="entry name" value="TYR_RECOMBINASE"/>
    <property type="match status" value="1"/>
</dbReference>
<dbReference type="AlphaFoldDB" id="D8DX33"/>
<name>D8DX33_9BACT</name>
<dbReference type="InterPro" id="IPR050090">
    <property type="entry name" value="Tyrosine_recombinase_XerCD"/>
</dbReference>
<evidence type="ECO:0000256" key="1">
    <source>
        <dbReference type="ARBA" id="ARBA00008857"/>
    </source>
</evidence>
<dbReference type="Pfam" id="PF00589">
    <property type="entry name" value="Phage_integrase"/>
    <property type="match status" value="1"/>
</dbReference>
<dbReference type="Gene3D" id="1.10.443.10">
    <property type="entry name" value="Intergrase catalytic core"/>
    <property type="match status" value="1"/>
</dbReference>